<protein>
    <submittedName>
        <fullName evidence="1">Uncharacterized protein</fullName>
    </submittedName>
</protein>
<feature type="non-terminal residue" evidence="1">
    <location>
        <position position="1"/>
    </location>
</feature>
<dbReference type="EMBL" id="ASHM01047868">
    <property type="protein sequence ID" value="PNX85053.1"/>
    <property type="molecule type" value="Genomic_DNA"/>
</dbReference>
<reference evidence="1 2" key="2">
    <citation type="journal article" date="2017" name="Front. Plant Sci.">
        <title>Gene Classification and Mining of Molecular Markers Useful in Red Clover (Trifolium pratense) Breeding.</title>
        <authorList>
            <person name="Istvanek J."/>
            <person name="Dluhosova J."/>
            <person name="Dluhos P."/>
            <person name="Patkova L."/>
            <person name="Nedelnik J."/>
            <person name="Repkova J."/>
        </authorList>
    </citation>
    <scope>NUCLEOTIDE SEQUENCE [LARGE SCALE GENOMIC DNA]</scope>
    <source>
        <strain evidence="2">cv. Tatra</strain>
        <tissue evidence="1">Young leaves</tissue>
    </source>
</reference>
<name>A0A2K3M2S5_TRIPR</name>
<proteinExistence type="predicted"/>
<accession>A0A2K3M2S5</accession>
<evidence type="ECO:0000313" key="1">
    <source>
        <dbReference type="EMBL" id="PNX85053.1"/>
    </source>
</evidence>
<sequence>GNVLGSGDEEVRGSIQFIALVLNMISA</sequence>
<dbReference type="Proteomes" id="UP000236291">
    <property type="component" value="Unassembled WGS sequence"/>
</dbReference>
<comment type="caution">
    <text evidence="1">The sequence shown here is derived from an EMBL/GenBank/DDBJ whole genome shotgun (WGS) entry which is preliminary data.</text>
</comment>
<gene>
    <name evidence="1" type="ORF">L195_g041118</name>
</gene>
<dbReference type="AlphaFoldDB" id="A0A2K3M2S5"/>
<evidence type="ECO:0000313" key="2">
    <source>
        <dbReference type="Proteomes" id="UP000236291"/>
    </source>
</evidence>
<organism evidence="1 2">
    <name type="scientific">Trifolium pratense</name>
    <name type="common">Red clover</name>
    <dbReference type="NCBI Taxonomy" id="57577"/>
    <lineage>
        <taxon>Eukaryota</taxon>
        <taxon>Viridiplantae</taxon>
        <taxon>Streptophyta</taxon>
        <taxon>Embryophyta</taxon>
        <taxon>Tracheophyta</taxon>
        <taxon>Spermatophyta</taxon>
        <taxon>Magnoliopsida</taxon>
        <taxon>eudicotyledons</taxon>
        <taxon>Gunneridae</taxon>
        <taxon>Pentapetalae</taxon>
        <taxon>rosids</taxon>
        <taxon>fabids</taxon>
        <taxon>Fabales</taxon>
        <taxon>Fabaceae</taxon>
        <taxon>Papilionoideae</taxon>
        <taxon>50 kb inversion clade</taxon>
        <taxon>NPAAA clade</taxon>
        <taxon>Hologalegina</taxon>
        <taxon>IRL clade</taxon>
        <taxon>Trifolieae</taxon>
        <taxon>Trifolium</taxon>
    </lineage>
</organism>
<reference evidence="1 2" key="1">
    <citation type="journal article" date="2014" name="Am. J. Bot.">
        <title>Genome assembly and annotation for red clover (Trifolium pratense; Fabaceae).</title>
        <authorList>
            <person name="Istvanek J."/>
            <person name="Jaros M."/>
            <person name="Krenek A."/>
            <person name="Repkova J."/>
        </authorList>
    </citation>
    <scope>NUCLEOTIDE SEQUENCE [LARGE SCALE GENOMIC DNA]</scope>
    <source>
        <strain evidence="2">cv. Tatra</strain>
        <tissue evidence="1">Young leaves</tissue>
    </source>
</reference>